<keyword evidence="4" id="KW-1185">Reference proteome</keyword>
<dbReference type="Pfam" id="PF06687">
    <property type="entry name" value="SUR7"/>
    <property type="match status" value="1"/>
</dbReference>
<dbReference type="GO" id="GO:0051285">
    <property type="term" value="C:cell cortex of cell tip"/>
    <property type="evidence" value="ECO:0007669"/>
    <property type="project" value="TreeGrafter"/>
</dbReference>
<reference evidence="3" key="1">
    <citation type="journal article" date="2023" name="Mol. Phylogenet. Evol.">
        <title>Genome-scale phylogeny and comparative genomics of the fungal order Sordariales.</title>
        <authorList>
            <person name="Hensen N."/>
            <person name="Bonometti L."/>
            <person name="Westerberg I."/>
            <person name="Brannstrom I.O."/>
            <person name="Guillou S."/>
            <person name="Cros-Aarteil S."/>
            <person name="Calhoun S."/>
            <person name="Haridas S."/>
            <person name="Kuo A."/>
            <person name="Mondo S."/>
            <person name="Pangilinan J."/>
            <person name="Riley R."/>
            <person name="LaButti K."/>
            <person name="Andreopoulos B."/>
            <person name="Lipzen A."/>
            <person name="Chen C."/>
            <person name="Yan M."/>
            <person name="Daum C."/>
            <person name="Ng V."/>
            <person name="Clum A."/>
            <person name="Steindorff A."/>
            <person name="Ohm R.A."/>
            <person name="Martin F."/>
            <person name="Silar P."/>
            <person name="Natvig D.O."/>
            <person name="Lalanne C."/>
            <person name="Gautier V."/>
            <person name="Ament-Velasquez S.L."/>
            <person name="Kruys A."/>
            <person name="Hutchinson M.I."/>
            <person name="Powell A.J."/>
            <person name="Barry K."/>
            <person name="Miller A.N."/>
            <person name="Grigoriev I.V."/>
            <person name="Debuchy R."/>
            <person name="Gladieux P."/>
            <person name="Hiltunen Thoren M."/>
            <person name="Johannesson H."/>
        </authorList>
    </citation>
    <scope>NUCLEOTIDE SEQUENCE</scope>
    <source>
        <strain evidence="3">CBS 532.94</strain>
    </source>
</reference>
<reference evidence="3" key="2">
    <citation type="submission" date="2023-05" db="EMBL/GenBank/DDBJ databases">
        <authorList>
            <consortium name="Lawrence Berkeley National Laboratory"/>
            <person name="Steindorff A."/>
            <person name="Hensen N."/>
            <person name="Bonometti L."/>
            <person name="Westerberg I."/>
            <person name="Brannstrom I.O."/>
            <person name="Guillou S."/>
            <person name="Cros-Aarteil S."/>
            <person name="Calhoun S."/>
            <person name="Haridas S."/>
            <person name="Kuo A."/>
            <person name="Mondo S."/>
            <person name="Pangilinan J."/>
            <person name="Riley R."/>
            <person name="Labutti K."/>
            <person name="Andreopoulos B."/>
            <person name="Lipzen A."/>
            <person name="Chen C."/>
            <person name="Yanf M."/>
            <person name="Daum C."/>
            <person name="Ng V."/>
            <person name="Clum A."/>
            <person name="Ohm R."/>
            <person name="Martin F."/>
            <person name="Silar P."/>
            <person name="Natvig D."/>
            <person name="Lalanne C."/>
            <person name="Gautier V."/>
            <person name="Ament-Velasquez S.L."/>
            <person name="Kruys A."/>
            <person name="Hutchinson M.I."/>
            <person name="Powell A.J."/>
            <person name="Barry K."/>
            <person name="Miller A.N."/>
            <person name="Grigoriev I.V."/>
            <person name="Debuchy R."/>
            <person name="Gladieux P."/>
            <person name="Thoren M.H."/>
            <person name="Johannesson H."/>
        </authorList>
    </citation>
    <scope>NUCLEOTIDE SEQUENCE</scope>
    <source>
        <strain evidence="3">CBS 532.94</strain>
    </source>
</reference>
<dbReference type="GO" id="GO:0005886">
    <property type="term" value="C:plasma membrane"/>
    <property type="evidence" value="ECO:0007669"/>
    <property type="project" value="InterPro"/>
</dbReference>
<dbReference type="EMBL" id="MU860040">
    <property type="protein sequence ID" value="KAK4240432.1"/>
    <property type="molecule type" value="Genomic_DNA"/>
</dbReference>
<dbReference type="InterPro" id="IPR009571">
    <property type="entry name" value="SUR7/Rim9-like_fungi"/>
</dbReference>
<protein>
    <submittedName>
        <fullName evidence="3">Protein ECM7</fullName>
    </submittedName>
</protein>
<feature type="compositionally biased region" description="Pro residues" evidence="1">
    <location>
        <begin position="344"/>
        <end position="357"/>
    </location>
</feature>
<name>A0AAN7CFM6_9PEZI</name>
<evidence type="ECO:0000313" key="4">
    <source>
        <dbReference type="Proteomes" id="UP001303760"/>
    </source>
</evidence>
<evidence type="ECO:0000256" key="1">
    <source>
        <dbReference type="SAM" id="MobiDB-lite"/>
    </source>
</evidence>
<sequence>MTRDLPLVYRLSPLLCSLVAFILVMLAIFAGYSPGILEGYDILLVDTSRLRKQAVDRAVDLTSTPPRTTETNCDGVGSLLGPLCESMTSALPIASSAVASPADRSEDKAKDTRQGIADSAMGNAHIRGFYTLHLLTVCEGDFAEDGSRQVSMCHRFFSNEPSKISALLDTNLPDEPLDSHSNITLTDLGISNRLASALDNLNTFIKAAAVLYSIGVTLTCLSFLLSIPYVFRNAVAHRRYFPPLIWANFSVTIGALFFLLLGGVVASIGAVAWRDRVNDLGEDNGVSAANGRSWVILAWVAFTLMLVVLVSWAWEVRRVLRKRRLVREQSGENGQGMPMGARRPPYPPGPLPPAALL</sequence>
<dbReference type="InterPro" id="IPR052413">
    <property type="entry name" value="SUR7_domain"/>
</dbReference>
<keyword evidence="2" id="KW-1133">Transmembrane helix</keyword>
<dbReference type="AlphaFoldDB" id="A0AAN7CFM6"/>
<evidence type="ECO:0000313" key="3">
    <source>
        <dbReference type="EMBL" id="KAK4240432.1"/>
    </source>
</evidence>
<accession>A0AAN7CFM6</accession>
<comment type="caution">
    <text evidence="3">The sequence shown here is derived from an EMBL/GenBank/DDBJ whole genome shotgun (WGS) entry which is preliminary data.</text>
</comment>
<dbReference type="GO" id="GO:0031505">
    <property type="term" value="P:fungal-type cell wall organization"/>
    <property type="evidence" value="ECO:0007669"/>
    <property type="project" value="TreeGrafter"/>
</dbReference>
<feature type="region of interest" description="Disordered" evidence="1">
    <location>
        <begin position="331"/>
        <end position="357"/>
    </location>
</feature>
<dbReference type="Proteomes" id="UP001303760">
    <property type="component" value="Unassembled WGS sequence"/>
</dbReference>
<dbReference type="PANTHER" id="PTHR28019">
    <property type="entry name" value="CELL MEMBRANE PROTEIN YLR413W-RELATED"/>
    <property type="match status" value="1"/>
</dbReference>
<proteinExistence type="predicted"/>
<feature type="transmembrane region" description="Helical" evidence="2">
    <location>
        <begin position="209"/>
        <end position="231"/>
    </location>
</feature>
<feature type="transmembrane region" description="Helical" evidence="2">
    <location>
        <begin position="243"/>
        <end position="273"/>
    </location>
</feature>
<feature type="transmembrane region" description="Helical" evidence="2">
    <location>
        <begin position="293"/>
        <end position="314"/>
    </location>
</feature>
<organism evidence="3 4">
    <name type="scientific">Achaetomium macrosporum</name>
    <dbReference type="NCBI Taxonomy" id="79813"/>
    <lineage>
        <taxon>Eukaryota</taxon>
        <taxon>Fungi</taxon>
        <taxon>Dikarya</taxon>
        <taxon>Ascomycota</taxon>
        <taxon>Pezizomycotina</taxon>
        <taxon>Sordariomycetes</taxon>
        <taxon>Sordariomycetidae</taxon>
        <taxon>Sordariales</taxon>
        <taxon>Chaetomiaceae</taxon>
        <taxon>Achaetomium</taxon>
    </lineage>
</organism>
<keyword evidence="2" id="KW-0812">Transmembrane</keyword>
<feature type="transmembrane region" description="Helical" evidence="2">
    <location>
        <begin position="7"/>
        <end position="32"/>
    </location>
</feature>
<dbReference type="PANTHER" id="PTHR28019:SF7">
    <property type="entry name" value="SUR7 PROTEIN"/>
    <property type="match status" value="1"/>
</dbReference>
<evidence type="ECO:0000256" key="2">
    <source>
        <dbReference type="SAM" id="Phobius"/>
    </source>
</evidence>
<gene>
    <name evidence="3" type="ORF">C8A03DRAFT_13247</name>
</gene>
<keyword evidence="2" id="KW-0472">Membrane</keyword>